<name>A0A453RGR2_AEGTS</name>
<keyword evidence="3" id="KW-1185">Reference proteome</keyword>
<dbReference type="GO" id="GO:0016226">
    <property type="term" value="P:iron-sulfur cluster assembly"/>
    <property type="evidence" value="ECO:0007669"/>
    <property type="project" value="TreeGrafter"/>
</dbReference>
<dbReference type="SUPFAM" id="SSF82657">
    <property type="entry name" value="BolA-like"/>
    <property type="match status" value="1"/>
</dbReference>
<dbReference type="Gramene" id="AET7Gv20575300.2">
    <property type="protein sequence ID" value="AET7Gv20575300.2"/>
    <property type="gene ID" value="AET7Gv20575300"/>
</dbReference>
<sequence length="203" mass="21667">MGPELMAAEARPHFRNLLFSSKNKKLKYSPVLSLPSPTMLLMRSAAAPCSFTSMLLRRLTSSSSASYAIRRQATLALSSLSSSSSSSARFTTWSPPPLSGSTRTGGFSAWASAPGPAGPTGSTITQSMETKIKEQLEADTVTVFDASGDGRHVCIDVVSKAFEGKSAVNRQRMVYKVIWEELQSTVHAVDQMTTKTPGEAAGN</sequence>
<accession>A0A453RGR2</accession>
<dbReference type="PANTHER" id="PTHR46230:SF4">
    <property type="entry name" value="PROTEIN BOLA4, CHLOROPLASTIC_MITOCHONDRIAL"/>
    <property type="match status" value="1"/>
</dbReference>
<dbReference type="InterPro" id="IPR002634">
    <property type="entry name" value="BolA"/>
</dbReference>
<reference evidence="2" key="3">
    <citation type="journal article" date="2017" name="Nature">
        <title>Genome sequence of the progenitor of the wheat D genome Aegilops tauschii.</title>
        <authorList>
            <person name="Luo M.C."/>
            <person name="Gu Y.Q."/>
            <person name="Puiu D."/>
            <person name="Wang H."/>
            <person name="Twardziok S.O."/>
            <person name="Deal K.R."/>
            <person name="Huo N."/>
            <person name="Zhu T."/>
            <person name="Wang L."/>
            <person name="Wang Y."/>
            <person name="McGuire P.E."/>
            <person name="Liu S."/>
            <person name="Long H."/>
            <person name="Ramasamy R.K."/>
            <person name="Rodriguez J.C."/>
            <person name="Van S.L."/>
            <person name="Yuan L."/>
            <person name="Wang Z."/>
            <person name="Xia Z."/>
            <person name="Xiao L."/>
            <person name="Anderson O.D."/>
            <person name="Ouyang S."/>
            <person name="Liang Y."/>
            <person name="Zimin A.V."/>
            <person name="Pertea G."/>
            <person name="Qi P."/>
            <person name="Bennetzen J.L."/>
            <person name="Dai X."/>
            <person name="Dawson M.W."/>
            <person name="Muller H.G."/>
            <person name="Kugler K."/>
            <person name="Rivarola-Duarte L."/>
            <person name="Spannagl M."/>
            <person name="Mayer K.F.X."/>
            <person name="Lu F.H."/>
            <person name="Bevan M.W."/>
            <person name="Leroy P."/>
            <person name="Li P."/>
            <person name="You F.M."/>
            <person name="Sun Q."/>
            <person name="Liu Z."/>
            <person name="Lyons E."/>
            <person name="Wicker T."/>
            <person name="Salzberg S.L."/>
            <person name="Devos K.M."/>
            <person name="Dvorak J."/>
        </authorList>
    </citation>
    <scope>NUCLEOTIDE SEQUENCE [LARGE SCALE GENOMIC DNA]</scope>
    <source>
        <strain evidence="2">cv. AL8/78</strain>
    </source>
</reference>
<evidence type="ECO:0000256" key="1">
    <source>
        <dbReference type="RuleBase" id="RU003860"/>
    </source>
</evidence>
<protein>
    <recommendedName>
        <fullName evidence="4">BolA-like protein</fullName>
    </recommendedName>
</protein>
<dbReference type="PANTHER" id="PTHR46230">
    <property type="match status" value="1"/>
</dbReference>
<evidence type="ECO:0008006" key="4">
    <source>
        <dbReference type="Google" id="ProtNLM"/>
    </source>
</evidence>
<reference evidence="3" key="2">
    <citation type="journal article" date="2017" name="Nat. Plants">
        <title>The Aegilops tauschii genome reveals multiple impacts of transposons.</title>
        <authorList>
            <person name="Zhao G."/>
            <person name="Zou C."/>
            <person name="Li K."/>
            <person name="Wang K."/>
            <person name="Li T."/>
            <person name="Gao L."/>
            <person name="Zhang X."/>
            <person name="Wang H."/>
            <person name="Yang Z."/>
            <person name="Liu X."/>
            <person name="Jiang W."/>
            <person name="Mao L."/>
            <person name="Kong X."/>
            <person name="Jiao Y."/>
            <person name="Jia J."/>
        </authorList>
    </citation>
    <scope>NUCLEOTIDE SEQUENCE [LARGE SCALE GENOMIC DNA]</scope>
    <source>
        <strain evidence="3">cv. AL8/78</strain>
    </source>
</reference>
<reference evidence="3" key="1">
    <citation type="journal article" date="2014" name="Science">
        <title>Ancient hybridizations among the ancestral genomes of bread wheat.</title>
        <authorList>
            <consortium name="International Wheat Genome Sequencing Consortium,"/>
            <person name="Marcussen T."/>
            <person name="Sandve S.R."/>
            <person name="Heier L."/>
            <person name="Spannagl M."/>
            <person name="Pfeifer M."/>
            <person name="Jakobsen K.S."/>
            <person name="Wulff B.B."/>
            <person name="Steuernagel B."/>
            <person name="Mayer K.F."/>
            <person name="Olsen O.A."/>
        </authorList>
    </citation>
    <scope>NUCLEOTIDE SEQUENCE [LARGE SCALE GENOMIC DNA]</scope>
    <source>
        <strain evidence="3">cv. AL8/78</strain>
    </source>
</reference>
<dbReference type="InterPro" id="IPR036065">
    <property type="entry name" value="BolA-like_sf"/>
</dbReference>
<reference evidence="2" key="4">
    <citation type="submission" date="2019-03" db="UniProtKB">
        <authorList>
            <consortium name="EnsemblPlants"/>
        </authorList>
    </citation>
    <scope>IDENTIFICATION</scope>
</reference>
<dbReference type="GO" id="GO:0009507">
    <property type="term" value="C:chloroplast"/>
    <property type="evidence" value="ECO:0007669"/>
    <property type="project" value="TreeGrafter"/>
</dbReference>
<comment type="similarity">
    <text evidence="1">Belongs to the BolA/IbaG family.</text>
</comment>
<dbReference type="Pfam" id="PF01722">
    <property type="entry name" value="BolA"/>
    <property type="match status" value="1"/>
</dbReference>
<evidence type="ECO:0000313" key="2">
    <source>
        <dbReference type="EnsemblPlants" id="AET7Gv20575300.2"/>
    </source>
</evidence>
<reference evidence="2" key="5">
    <citation type="journal article" date="2021" name="G3 (Bethesda)">
        <title>Aegilops tauschii genome assembly Aet v5.0 features greater sequence contiguity and improved annotation.</title>
        <authorList>
            <person name="Wang L."/>
            <person name="Zhu T."/>
            <person name="Rodriguez J.C."/>
            <person name="Deal K.R."/>
            <person name="Dubcovsky J."/>
            <person name="McGuire P.E."/>
            <person name="Lux T."/>
            <person name="Spannagl M."/>
            <person name="Mayer K.F.X."/>
            <person name="Baldrich P."/>
            <person name="Meyers B.C."/>
            <person name="Huo N."/>
            <person name="Gu Y.Q."/>
            <person name="Zhou H."/>
            <person name="Devos K.M."/>
            <person name="Bennetzen J.L."/>
            <person name="Unver T."/>
            <person name="Budak H."/>
            <person name="Gulick P.J."/>
            <person name="Galiba G."/>
            <person name="Kalapos B."/>
            <person name="Nelson D.R."/>
            <person name="Li P."/>
            <person name="You F.M."/>
            <person name="Luo M.C."/>
            <person name="Dvorak J."/>
        </authorList>
    </citation>
    <scope>NUCLEOTIDE SEQUENCE [LARGE SCALE GENOMIC DNA]</scope>
    <source>
        <strain evidence="2">cv. AL8/78</strain>
    </source>
</reference>
<proteinExistence type="inferred from homology"/>
<organism evidence="2 3">
    <name type="scientific">Aegilops tauschii subsp. strangulata</name>
    <name type="common">Goatgrass</name>
    <dbReference type="NCBI Taxonomy" id="200361"/>
    <lineage>
        <taxon>Eukaryota</taxon>
        <taxon>Viridiplantae</taxon>
        <taxon>Streptophyta</taxon>
        <taxon>Embryophyta</taxon>
        <taxon>Tracheophyta</taxon>
        <taxon>Spermatophyta</taxon>
        <taxon>Magnoliopsida</taxon>
        <taxon>Liliopsida</taxon>
        <taxon>Poales</taxon>
        <taxon>Poaceae</taxon>
        <taxon>BOP clade</taxon>
        <taxon>Pooideae</taxon>
        <taxon>Triticodae</taxon>
        <taxon>Triticeae</taxon>
        <taxon>Triticinae</taxon>
        <taxon>Aegilops</taxon>
    </lineage>
</organism>
<dbReference type="STRING" id="200361.A0A453RGR2"/>
<dbReference type="Proteomes" id="UP000015105">
    <property type="component" value="Chromosome 7D"/>
</dbReference>
<evidence type="ECO:0000313" key="3">
    <source>
        <dbReference type="Proteomes" id="UP000015105"/>
    </source>
</evidence>
<dbReference type="AlphaFoldDB" id="A0A453RGR2"/>
<dbReference type="EnsemblPlants" id="AET7Gv20575300.2">
    <property type="protein sequence ID" value="AET7Gv20575300.2"/>
    <property type="gene ID" value="AET7Gv20575300"/>
</dbReference>
<dbReference type="Gene3D" id="3.10.20.90">
    <property type="entry name" value="Phosphatidylinositol 3-kinase Catalytic Subunit, Chain A, domain 1"/>
    <property type="match status" value="1"/>
</dbReference>